<feature type="region of interest" description="Disordered" evidence="1">
    <location>
        <begin position="63"/>
        <end position="82"/>
    </location>
</feature>
<dbReference type="Proteomes" id="UP000822993">
    <property type="component" value="Unassembled WGS sequence"/>
</dbReference>
<name>A0A9D5UD20_9CELL</name>
<dbReference type="Pfam" id="PF10944">
    <property type="entry name" value="DUF2630"/>
    <property type="match status" value="1"/>
</dbReference>
<dbReference type="EMBL" id="JACSPN010000042">
    <property type="protein sequence ID" value="MBE7702320.1"/>
    <property type="molecule type" value="Genomic_DNA"/>
</dbReference>
<dbReference type="InterPro" id="IPR020311">
    <property type="entry name" value="Uncharacterised_Rv0898c"/>
</dbReference>
<comment type="caution">
    <text evidence="2">The sequence shown here is derived from an EMBL/GenBank/DDBJ whole genome shotgun (WGS) entry which is preliminary data.</text>
</comment>
<accession>A0A9D5UD20</accession>
<protein>
    <submittedName>
        <fullName evidence="2">DUF2630 family protein</fullName>
    </submittedName>
</protein>
<sequence length="82" mass="9457">MAEDRGIRQYIGDLVAEERRLREQLADGKIAESEEHTRLRAIETELDQCWDLLRQRDAAREFGSDPDAATIRDAGTVEHYLD</sequence>
<dbReference type="RefSeq" id="WP_193721511.1">
    <property type="nucleotide sequence ID" value="NZ_JACSPN010000042.1"/>
</dbReference>
<reference evidence="2 3" key="1">
    <citation type="submission" date="2020-08" db="EMBL/GenBank/DDBJ databases">
        <title>A Genomic Blueprint of the Chicken Gut Microbiome.</title>
        <authorList>
            <person name="Gilroy R."/>
            <person name="Ravi A."/>
            <person name="Getino M."/>
            <person name="Pursley I."/>
            <person name="Horton D.L."/>
            <person name="Alikhan N.-F."/>
            <person name="Baker D."/>
            <person name="Gharbi K."/>
            <person name="Hall N."/>
            <person name="Watson M."/>
            <person name="Adriaenssens E.M."/>
            <person name="Foster-Nyarko E."/>
            <person name="Jarju S."/>
            <person name="Secka A."/>
            <person name="Antonio M."/>
            <person name="Oren A."/>
            <person name="Chaudhuri R."/>
            <person name="La Ragione R.M."/>
            <person name="Hildebrand F."/>
            <person name="Pallen M.J."/>
        </authorList>
    </citation>
    <scope>NUCLEOTIDE SEQUENCE [LARGE SCALE GENOMIC DNA]</scope>
    <source>
        <strain evidence="2 3">Sa1BUA8</strain>
    </source>
</reference>
<proteinExistence type="predicted"/>
<organism evidence="2 3">
    <name type="scientific">Oerskovia douganii</name>
    <dbReference type="NCBI Taxonomy" id="2762210"/>
    <lineage>
        <taxon>Bacteria</taxon>
        <taxon>Bacillati</taxon>
        <taxon>Actinomycetota</taxon>
        <taxon>Actinomycetes</taxon>
        <taxon>Micrococcales</taxon>
        <taxon>Cellulomonadaceae</taxon>
        <taxon>Oerskovia</taxon>
    </lineage>
</organism>
<dbReference type="AlphaFoldDB" id="A0A9D5UD20"/>
<gene>
    <name evidence="2" type="ORF">H9623_18675</name>
</gene>
<evidence type="ECO:0000313" key="3">
    <source>
        <dbReference type="Proteomes" id="UP000822993"/>
    </source>
</evidence>
<evidence type="ECO:0000256" key="1">
    <source>
        <dbReference type="SAM" id="MobiDB-lite"/>
    </source>
</evidence>
<keyword evidence="3" id="KW-1185">Reference proteome</keyword>
<evidence type="ECO:0000313" key="2">
    <source>
        <dbReference type="EMBL" id="MBE7702320.1"/>
    </source>
</evidence>